<feature type="compositionally biased region" description="Low complexity" evidence="1">
    <location>
        <begin position="124"/>
        <end position="137"/>
    </location>
</feature>
<feature type="region of interest" description="Disordered" evidence="1">
    <location>
        <begin position="176"/>
        <end position="299"/>
    </location>
</feature>
<evidence type="ECO:0000313" key="3">
    <source>
        <dbReference type="Proteomes" id="UP001189429"/>
    </source>
</evidence>
<organism evidence="2 3">
    <name type="scientific">Prorocentrum cordatum</name>
    <dbReference type="NCBI Taxonomy" id="2364126"/>
    <lineage>
        <taxon>Eukaryota</taxon>
        <taxon>Sar</taxon>
        <taxon>Alveolata</taxon>
        <taxon>Dinophyceae</taxon>
        <taxon>Prorocentrales</taxon>
        <taxon>Prorocentraceae</taxon>
        <taxon>Prorocentrum</taxon>
    </lineage>
</organism>
<gene>
    <name evidence="2" type="ORF">PCOR1329_LOCUS711</name>
</gene>
<name>A0ABN9PAM7_9DINO</name>
<accession>A0ABN9PAM7</accession>
<feature type="compositionally biased region" description="Basic and acidic residues" evidence="1">
    <location>
        <begin position="281"/>
        <end position="291"/>
    </location>
</feature>
<sequence>MADVVAGTLQNVDDQLPRPVPAQAWAEAPAPRAPSKPRSNSERPAAVRWLRHAVRKLCGGRPHSIRRPCGLRAAGPPTSRALGESSAAGVKPLLHHGAAGRLPASPPELPRAGPAGSEGACDQTSGATSTAGSSDGSPEPPRAGARLPRPDLAAAEDEWAPRSCGLPWLRQPGAPTSLTLGELRPGRRASGRLASEPRTLGDLPELQGSGAEVRTGLGYRASGRRVGEPHTFGDLPELQGSGVEVRTGPGYRASGRRVGEPHTFGDLPELQGSGAKVGARPGDRASGRRVGDLLTPPELGAMLPAGRDAAASMSDGPPWVSAVPGRVCSAVGIHPGPRQFHSEPAEPPRPRGERPANARRSLSARGRGPAEAASAAGEGRGCLRAPGLPEEGILSAGHAHAESVEARGTGGADAAARCPCLPFRPARWERPASPAAALLSRAAFWLLSGGRPGNRAKRARPGNFLMRPPILLPL</sequence>
<keyword evidence="3" id="KW-1185">Reference proteome</keyword>
<dbReference type="Proteomes" id="UP001189429">
    <property type="component" value="Unassembled WGS sequence"/>
</dbReference>
<evidence type="ECO:0000313" key="2">
    <source>
        <dbReference type="EMBL" id="CAK0789017.1"/>
    </source>
</evidence>
<feature type="compositionally biased region" description="Low complexity" evidence="1">
    <location>
        <begin position="21"/>
        <end position="30"/>
    </location>
</feature>
<proteinExistence type="predicted"/>
<protein>
    <recommendedName>
        <fullName evidence="4">Collagen alpha-1(I) chain-like</fullName>
    </recommendedName>
</protein>
<feature type="region of interest" description="Disordered" evidence="1">
    <location>
        <begin position="332"/>
        <end position="386"/>
    </location>
</feature>
<feature type="compositionally biased region" description="Basic and acidic residues" evidence="1">
    <location>
        <begin position="340"/>
        <end position="356"/>
    </location>
</feature>
<evidence type="ECO:0000256" key="1">
    <source>
        <dbReference type="SAM" id="MobiDB-lite"/>
    </source>
</evidence>
<feature type="region of interest" description="Disordered" evidence="1">
    <location>
        <begin position="60"/>
        <end position="147"/>
    </location>
</feature>
<evidence type="ECO:0008006" key="4">
    <source>
        <dbReference type="Google" id="ProtNLM"/>
    </source>
</evidence>
<dbReference type="EMBL" id="CAUYUJ010000159">
    <property type="protein sequence ID" value="CAK0789017.1"/>
    <property type="molecule type" value="Genomic_DNA"/>
</dbReference>
<reference evidence="2" key="1">
    <citation type="submission" date="2023-10" db="EMBL/GenBank/DDBJ databases">
        <authorList>
            <person name="Chen Y."/>
            <person name="Shah S."/>
            <person name="Dougan E. K."/>
            <person name="Thang M."/>
            <person name="Chan C."/>
        </authorList>
    </citation>
    <scope>NUCLEOTIDE SEQUENCE [LARGE SCALE GENOMIC DNA]</scope>
</reference>
<feature type="region of interest" description="Disordered" evidence="1">
    <location>
        <begin position="1"/>
        <end position="47"/>
    </location>
</feature>
<feature type="compositionally biased region" description="Low complexity" evidence="1">
    <location>
        <begin position="358"/>
        <end position="377"/>
    </location>
</feature>
<comment type="caution">
    <text evidence="2">The sequence shown here is derived from an EMBL/GenBank/DDBJ whole genome shotgun (WGS) entry which is preliminary data.</text>
</comment>